<proteinExistence type="predicted"/>
<dbReference type="Proteomes" id="UP000481861">
    <property type="component" value="Unassembled WGS sequence"/>
</dbReference>
<dbReference type="AlphaFoldDB" id="A0A7C8M0G7"/>
<evidence type="ECO:0000313" key="4">
    <source>
        <dbReference type="Proteomes" id="UP000481861"/>
    </source>
</evidence>
<evidence type="ECO:0000256" key="1">
    <source>
        <dbReference type="SAM" id="Phobius"/>
    </source>
</evidence>
<dbReference type="EMBL" id="JAADJZ010000030">
    <property type="protein sequence ID" value="KAF2866000.1"/>
    <property type="molecule type" value="Genomic_DNA"/>
</dbReference>
<accession>A0A7C8M0G7</accession>
<keyword evidence="4" id="KW-1185">Reference proteome</keyword>
<keyword evidence="1" id="KW-1133">Transmembrane helix</keyword>
<feature type="transmembrane region" description="Helical" evidence="1">
    <location>
        <begin position="33"/>
        <end position="64"/>
    </location>
</feature>
<evidence type="ECO:0000313" key="3">
    <source>
        <dbReference type="EMBL" id="KAF2866000.1"/>
    </source>
</evidence>
<reference evidence="3 4" key="1">
    <citation type="submission" date="2020-01" db="EMBL/GenBank/DDBJ databases">
        <authorList>
            <consortium name="DOE Joint Genome Institute"/>
            <person name="Haridas S."/>
            <person name="Albert R."/>
            <person name="Binder M."/>
            <person name="Bloem J."/>
            <person name="Labutti K."/>
            <person name="Salamov A."/>
            <person name="Andreopoulos B."/>
            <person name="Baker S.E."/>
            <person name="Barry K."/>
            <person name="Bills G."/>
            <person name="Bluhm B.H."/>
            <person name="Cannon C."/>
            <person name="Castanera R."/>
            <person name="Culley D.E."/>
            <person name="Daum C."/>
            <person name="Ezra D."/>
            <person name="Gonzalez J.B."/>
            <person name="Henrissat B."/>
            <person name="Kuo A."/>
            <person name="Liang C."/>
            <person name="Lipzen A."/>
            <person name="Lutzoni F."/>
            <person name="Magnuson J."/>
            <person name="Mondo S."/>
            <person name="Nolan M."/>
            <person name="Ohm R."/>
            <person name="Pangilinan J."/>
            <person name="Park H.-J.H."/>
            <person name="Ramirez L."/>
            <person name="Alfaro M."/>
            <person name="Sun H."/>
            <person name="Tritt A."/>
            <person name="Yoshinaga Y."/>
            <person name="Zwiers L.-H.L."/>
            <person name="Turgeon B.G."/>
            <person name="Goodwin S.B."/>
            <person name="Spatafora J.W."/>
            <person name="Crous P.W."/>
            <person name="Grigoriev I.V."/>
        </authorList>
    </citation>
    <scope>NUCLEOTIDE SEQUENCE [LARGE SCALE GENOMIC DNA]</scope>
    <source>
        <strain evidence="3 4">CBS 611.86</strain>
    </source>
</reference>
<evidence type="ECO:0000256" key="2">
    <source>
        <dbReference type="SAM" id="SignalP"/>
    </source>
</evidence>
<gene>
    <name evidence="3" type="ORF">BDV95DRAFT_585600</name>
</gene>
<comment type="caution">
    <text evidence="3">The sequence shown here is derived from an EMBL/GenBank/DDBJ whole genome shotgun (WGS) entry which is preliminary data.</text>
</comment>
<keyword evidence="2" id="KW-0732">Signal</keyword>
<organism evidence="3 4">
    <name type="scientific">Massariosphaeria phaeospora</name>
    <dbReference type="NCBI Taxonomy" id="100035"/>
    <lineage>
        <taxon>Eukaryota</taxon>
        <taxon>Fungi</taxon>
        <taxon>Dikarya</taxon>
        <taxon>Ascomycota</taxon>
        <taxon>Pezizomycotina</taxon>
        <taxon>Dothideomycetes</taxon>
        <taxon>Pleosporomycetidae</taxon>
        <taxon>Pleosporales</taxon>
        <taxon>Pleosporales incertae sedis</taxon>
        <taxon>Massariosphaeria</taxon>
    </lineage>
</organism>
<keyword evidence="1" id="KW-0472">Membrane</keyword>
<sequence>MVCLLYMWLLVFFKVSSVGWGVHGKGKGGVLRVFFSFVYCLLACSLFAGLVALVAFAFCIGIFLEVSFLVSVF</sequence>
<protein>
    <submittedName>
        <fullName evidence="3">Uncharacterized protein</fullName>
    </submittedName>
</protein>
<keyword evidence="1" id="KW-0812">Transmembrane</keyword>
<feature type="chain" id="PRO_5029014448" evidence="2">
    <location>
        <begin position="20"/>
        <end position="73"/>
    </location>
</feature>
<name>A0A7C8M0G7_9PLEO</name>
<feature type="signal peptide" evidence="2">
    <location>
        <begin position="1"/>
        <end position="19"/>
    </location>
</feature>